<dbReference type="SMART" id="SM00355">
    <property type="entry name" value="ZnF_C2H2"/>
    <property type="match status" value="7"/>
</dbReference>
<feature type="region of interest" description="Disordered" evidence="6">
    <location>
        <begin position="535"/>
        <end position="554"/>
    </location>
</feature>
<evidence type="ECO:0000259" key="7">
    <source>
        <dbReference type="PROSITE" id="PS50157"/>
    </source>
</evidence>
<reference evidence="8" key="1">
    <citation type="journal article" date="2020" name="Nat. Ecol. Evol.">
        <title>Deeply conserved synteny resolves early events in vertebrate evolution.</title>
        <authorList>
            <person name="Simakov O."/>
            <person name="Marletaz F."/>
            <person name="Yue J.X."/>
            <person name="O'Connell B."/>
            <person name="Jenkins J."/>
            <person name="Brandt A."/>
            <person name="Calef R."/>
            <person name="Tung C.H."/>
            <person name="Huang T.K."/>
            <person name="Schmutz J."/>
            <person name="Satoh N."/>
            <person name="Yu J.K."/>
            <person name="Putnam N.H."/>
            <person name="Green R.E."/>
            <person name="Rokhsar D.S."/>
        </authorList>
    </citation>
    <scope>NUCLEOTIDE SEQUENCE [LARGE SCALE GENOMIC DNA]</scope>
    <source>
        <strain evidence="8">S238N-H82</strain>
    </source>
</reference>
<keyword evidence="8" id="KW-1185">Reference proteome</keyword>
<keyword evidence="1" id="KW-0479">Metal-binding</keyword>
<feature type="compositionally biased region" description="Polar residues" evidence="6">
    <location>
        <begin position="286"/>
        <end position="317"/>
    </location>
</feature>
<dbReference type="SUPFAM" id="SSF57667">
    <property type="entry name" value="beta-beta-alpha zinc fingers"/>
    <property type="match status" value="2"/>
</dbReference>
<dbReference type="InterPro" id="IPR013087">
    <property type="entry name" value="Znf_C2H2_type"/>
</dbReference>
<feature type="region of interest" description="Disordered" evidence="6">
    <location>
        <begin position="223"/>
        <end position="251"/>
    </location>
</feature>
<dbReference type="PANTHER" id="PTHR24379">
    <property type="entry name" value="KRAB AND ZINC FINGER DOMAIN-CONTAINING"/>
    <property type="match status" value="1"/>
</dbReference>
<dbReference type="Gene3D" id="3.30.160.60">
    <property type="entry name" value="Classic Zinc Finger"/>
    <property type="match status" value="2"/>
</dbReference>
<dbReference type="RefSeq" id="XP_035683847.1">
    <property type="nucleotide sequence ID" value="XM_035827954.1"/>
</dbReference>
<protein>
    <submittedName>
        <fullName evidence="9">Zinc finger protein 43-like</fullName>
    </submittedName>
</protein>
<keyword evidence="4" id="KW-0862">Zinc</keyword>
<evidence type="ECO:0000313" key="9">
    <source>
        <dbReference type="RefSeq" id="XP_035683847.1"/>
    </source>
</evidence>
<proteinExistence type="predicted"/>
<feature type="compositionally biased region" description="Polar residues" evidence="6">
    <location>
        <begin position="651"/>
        <end position="679"/>
    </location>
</feature>
<dbReference type="PROSITE" id="PS50157">
    <property type="entry name" value="ZINC_FINGER_C2H2_2"/>
    <property type="match status" value="2"/>
</dbReference>
<feature type="region of interest" description="Disordered" evidence="6">
    <location>
        <begin position="33"/>
        <end position="55"/>
    </location>
</feature>
<feature type="compositionally biased region" description="Polar residues" evidence="6">
    <location>
        <begin position="226"/>
        <end position="251"/>
    </location>
</feature>
<evidence type="ECO:0000256" key="1">
    <source>
        <dbReference type="ARBA" id="ARBA00022723"/>
    </source>
</evidence>
<evidence type="ECO:0000256" key="5">
    <source>
        <dbReference type="PROSITE-ProRule" id="PRU00042"/>
    </source>
</evidence>
<feature type="domain" description="C2H2-type" evidence="7">
    <location>
        <begin position="413"/>
        <end position="441"/>
    </location>
</feature>
<dbReference type="GeneID" id="118420889"/>
<dbReference type="GO" id="GO:0000981">
    <property type="term" value="F:DNA-binding transcription factor activity, RNA polymerase II-specific"/>
    <property type="evidence" value="ECO:0000318"/>
    <property type="project" value="GO_Central"/>
</dbReference>
<reference evidence="9" key="2">
    <citation type="submission" date="2025-08" db="UniProtKB">
        <authorList>
            <consortium name="RefSeq"/>
        </authorList>
    </citation>
    <scope>IDENTIFICATION</scope>
    <source>
        <strain evidence="9">S238N-H82</strain>
        <tissue evidence="9">Testes</tissue>
    </source>
</reference>
<name>A0A9J7LJU8_BRAFL</name>
<feature type="domain" description="C2H2-type" evidence="7">
    <location>
        <begin position="150"/>
        <end position="178"/>
    </location>
</feature>
<dbReference type="AlphaFoldDB" id="A0A9J7LJU8"/>
<sequence length="837" mass="93600">MEQSPVVLPIKKEPLDSTCSYNGNDSLDIAKQEIAGSSEHNESSEPPLEDAGDEYPTHWQAAEGSVSVGHASRIKLPLRGRLYVCSECEYQASRADVIKHQRLHTRARPYVCLLCNFAGTQNSHLRSHFKRHHSAPLDEDNHMVIPQSHFICQECQIIFPTQEKLQTHLHNSHTNEEQAPANNEDGGNTENTQIDSLQKTHVGQPNGALESANDLHNVLCRDNEQRSPPISDSCTSSKHKTISSSNTVPPTVQKISTCSAHIIQNQMLENGINRSNVSHDGFHSQPAFTGNQERQSSLSSKESVANTQYSFTQSNSFENKESGTSEENPIKHNVTQQYAVVGTNNSSEYKSFAYANEDHVPPSSTCNEGLATTVGSGSATRAKKTFTCSECGYKGGKKDVEKHLTVHTGFRPYVCLQCGHTTAQNNHMRKHFQRIHPGLEAEFDVRTDEFYICSSCLYFFLSRERFNNHFNEGPCAWPGEASSSDAIPPNHVMLPNLTLFPSQAMAVSTNDYENGHDFQIRETSYNAMEEGHHLTQRNRQRKNADPKCAKTNGTINIPQDVQPDVINQFRRSINVENNYEELRSEEAMSWSTELSTHEPTVTSVSDVNQHNHVTVPAFSERRSMLNRTHFSQEKDLYNSRKRTSKVLQKCGMTSESFRTSTSHQNGGATFSREGTTQNPVMPGFSGEKTTHAIMDKAGAISSQTVGNAAAVTLQSSSSGCLSQNCGKDLHSADADGPSSVPRNIRKAARRSLQKYTQAQKRQRKTSHHEAPCSSRGKPLRPFVWHFQGRSYITYEIAGKTSRSLPKDDRQMACNFCPYKTSKKELLRLHMRRHLWMS</sequence>
<evidence type="ECO:0000256" key="2">
    <source>
        <dbReference type="ARBA" id="ARBA00022737"/>
    </source>
</evidence>
<keyword evidence="3 5" id="KW-0863">Zinc-finger</keyword>
<dbReference type="PROSITE" id="PS00028">
    <property type="entry name" value="ZINC_FINGER_C2H2_1"/>
    <property type="match status" value="1"/>
</dbReference>
<dbReference type="Proteomes" id="UP000001554">
    <property type="component" value="Chromosome 8"/>
</dbReference>
<feature type="region of interest" description="Disordered" evidence="6">
    <location>
        <begin position="169"/>
        <end position="192"/>
    </location>
</feature>
<feature type="region of interest" description="Disordered" evidence="6">
    <location>
        <begin position="651"/>
        <end position="681"/>
    </location>
</feature>
<evidence type="ECO:0000256" key="4">
    <source>
        <dbReference type="ARBA" id="ARBA00022833"/>
    </source>
</evidence>
<evidence type="ECO:0000256" key="3">
    <source>
        <dbReference type="ARBA" id="ARBA00022771"/>
    </source>
</evidence>
<evidence type="ECO:0000313" key="8">
    <source>
        <dbReference type="Proteomes" id="UP000001554"/>
    </source>
</evidence>
<feature type="region of interest" description="Disordered" evidence="6">
    <location>
        <begin position="274"/>
        <end position="331"/>
    </location>
</feature>
<dbReference type="OMA" id="MSWSTEL"/>
<organism evidence="8 9">
    <name type="scientific">Branchiostoma floridae</name>
    <name type="common">Florida lancelet</name>
    <name type="synonym">Amphioxus</name>
    <dbReference type="NCBI Taxonomy" id="7739"/>
    <lineage>
        <taxon>Eukaryota</taxon>
        <taxon>Metazoa</taxon>
        <taxon>Chordata</taxon>
        <taxon>Cephalochordata</taxon>
        <taxon>Leptocardii</taxon>
        <taxon>Amphioxiformes</taxon>
        <taxon>Branchiostomatidae</taxon>
        <taxon>Branchiostoma</taxon>
    </lineage>
</organism>
<evidence type="ECO:0000256" key="6">
    <source>
        <dbReference type="SAM" id="MobiDB-lite"/>
    </source>
</evidence>
<dbReference type="InterPro" id="IPR036236">
    <property type="entry name" value="Znf_C2H2_sf"/>
</dbReference>
<dbReference type="GO" id="GO:0008270">
    <property type="term" value="F:zinc ion binding"/>
    <property type="evidence" value="ECO:0007669"/>
    <property type="project" value="UniProtKB-KW"/>
</dbReference>
<gene>
    <name evidence="9" type="primary">LOC118420889</name>
</gene>
<dbReference type="GO" id="GO:0006357">
    <property type="term" value="P:regulation of transcription by RNA polymerase II"/>
    <property type="evidence" value="ECO:0000318"/>
    <property type="project" value="GO_Central"/>
</dbReference>
<accession>A0A9J7LJU8</accession>
<feature type="region of interest" description="Disordered" evidence="6">
    <location>
        <begin position="752"/>
        <end position="775"/>
    </location>
</feature>
<dbReference type="KEGG" id="bfo:118420889"/>
<dbReference type="PANTHER" id="PTHR24379:SF121">
    <property type="entry name" value="C2H2-TYPE DOMAIN-CONTAINING PROTEIN"/>
    <property type="match status" value="1"/>
</dbReference>
<keyword evidence="2" id="KW-0677">Repeat</keyword>